<evidence type="ECO:0000256" key="1">
    <source>
        <dbReference type="ARBA" id="ARBA00004328"/>
    </source>
</evidence>
<name>A0A1H3BTU2_9BACL</name>
<evidence type="ECO:0000256" key="2">
    <source>
        <dbReference type="SAM" id="Coils"/>
    </source>
</evidence>
<organism evidence="5 6">
    <name type="scientific">Marininema mesophilum</name>
    <dbReference type="NCBI Taxonomy" id="1048340"/>
    <lineage>
        <taxon>Bacteria</taxon>
        <taxon>Bacillati</taxon>
        <taxon>Bacillota</taxon>
        <taxon>Bacilli</taxon>
        <taxon>Bacillales</taxon>
        <taxon>Thermoactinomycetaceae</taxon>
        <taxon>Marininema</taxon>
    </lineage>
</organism>
<feature type="compositionally biased region" description="Basic and acidic residues" evidence="3">
    <location>
        <begin position="59"/>
        <end position="69"/>
    </location>
</feature>
<accession>A0A1H3BTU2</accession>
<evidence type="ECO:0000259" key="4">
    <source>
        <dbReference type="Pfam" id="PF05065"/>
    </source>
</evidence>
<evidence type="ECO:0000313" key="6">
    <source>
        <dbReference type="Proteomes" id="UP000198534"/>
    </source>
</evidence>
<dbReference type="OrthoDB" id="9786516at2"/>
<proteinExistence type="predicted"/>
<comment type="subcellular location">
    <subcellularLocation>
        <location evidence="1">Virion</location>
    </subcellularLocation>
</comment>
<feature type="domain" description="Phage capsid-like C-terminal" evidence="4">
    <location>
        <begin position="133"/>
        <end position="403"/>
    </location>
</feature>
<gene>
    <name evidence="5" type="ORF">SAMN05444487_11828</name>
</gene>
<keyword evidence="6" id="KW-1185">Reference proteome</keyword>
<keyword evidence="2" id="KW-0175">Coiled coil</keyword>
<feature type="coiled-coil region" evidence="2">
    <location>
        <begin position="11"/>
        <end position="42"/>
    </location>
</feature>
<dbReference type="InterPro" id="IPR024455">
    <property type="entry name" value="Phage_capsid"/>
</dbReference>
<dbReference type="AlphaFoldDB" id="A0A1H3BTU2"/>
<evidence type="ECO:0000313" key="5">
    <source>
        <dbReference type="EMBL" id="SDX45236.1"/>
    </source>
</evidence>
<dbReference type="Pfam" id="PF05065">
    <property type="entry name" value="Phage_capsid"/>
    <property type="match status" value="1"/>
</dbReference>
<protein>
    <submittedName>
        <fullName evidence="5">Phage major capsid protein, HK97 family</fullName>
    </submittedName>
</protein>
<feature type="region of interest" description="Disordered" evidence="3">
    <location>
        <begin position="59"/>
        <end position="90"/>
    </location>
</feature>
<reference evidence="5 6" key="1">
    <citation type="submission" date="2016-10" db="EMBL/GenBank/DDBJ databases">
        <authorList>
            <person name="de Groot N.N."/>
        </authorList>
    </citation>
    <scope>NUCLEOTIDE SEQUENCE [LARGE SCALE GENOMIC DNA]</scope>
    <source>
        <strain evidence="5 6">DSM 45610</strain>
    </source>
</reference>
<dbReference type="InterPro" id="IPR054612">
    <property type="entry name" value="Phage_capsid-like_C"/>
</dbReference>
<dbReference type="Proteomes" id="UP000198534">
    <property type="component" value="Unassembled WGS sequence"/>
</dbReference>
<dbReference type="EMBL" id="FNNQ01000018">
    <property type="protein sequence ID" value="SDX45236.1"/>
    <property type="molecule type" value="Genomic_DNA"/>
</dbReference>
<dbReference type="STRING" id="1048340.SAMN05444487_11828"/>
<dbReference type="Gene3D" id="3.30.2400.10">
    <property type="entry name" value="Major capsid protein gp5"/>
    <property type="match status" value="1"/>
</dbReference>
<dbReference type="SUPFAM" id="SSF56563">
    <property type="entry name" value="Major capsid protein gp5"/>
    <property type="match status" value="1"/>
</dbReference>
<dbReference type="RefSeq" id="WP_091742606.1">
    <property type="nucleotide sequence ID" value="NZ_FNNQ01000018.1"/>
</dbReference>
<evidence type="ECO:0000256" key="3">
    <source>
        <dbReference type="SAM" id="MobiDB-lite"/>
    </source>
</evidence>
<dbReference type="NCBIfam" id="TIGR01554">
    <property type="entry name" value="major_cap_HK97"/>
    <property type="match status" value="1"/>
</dbReference>
<dbReference type="Gene3D" id="3.30.2320.10">
    <property type="entry name" value="hypothetical protein PF0899 domain"/>
    <property type="match status" value="1"/>
</dbReference>
<sequence>MKNVLEMRQKRAALVKQAREVLDKVEQEKREMTAEEEQHYETIMAEVDKRAKEIEREERMSGIEADLKETLTPANRPDPQPPEERKRMQEREAYRKAFWEAIRQDRNALSAEQLALLQDPEVRALATATNTAGGYLVPTEFEKTLIQKLLPFNVMRSLCKVITTNAPNQIPVETDFGAATWLAENAVFTESDAKFGQTTLSAYKLGTIIKVSEELLNDSVFSIDEYVADAFARRFGVAEEAAFVNGDGTGKPTGIINGATPGKVAAIGNTTSITTDDLFDTFHALGRPYRTNATWLFSDGTAKAIRKLKDNTGQYLWTPGLQAGQPDRILARPVAISDFVPAMAANAKSMLFGDFSYYWIADRQGRVMQRLTELYAANGQVGFRMYQRTDGKLILPDAVVYFQNSAT</sequence>